<gene>
    <name evidence="1" type="ORF">GCM10007049_25650</name>
</gene>
<proteinExistence type="predicted"/>
<keyword evidence="2" id="KW-1185">Reference proteome</keyword>
<dbReference type="EMBL" id="BMWX01000004">
    <property type="protein sequence ID" value="GGZ31388.1"/>
    <property type="molecule type" value="Genomic_DNA"/>
</dbReference>
<organism evidence="1 2">
    <name type="scientific">Echinicola pacifica</name>
    <dbReference type="NCBI Taxonomy" id="346377"/>
    <lineage>
        <taxon>Bacteria</taxon>
        <taxon>Pseudomonadati</taxon>
        <taxon>Bacteroidota</taxon>
        <taxon>Cytophagia</taxon>
        <taxon>Cytophagales</taxon>
        <taxon>Cyclobacteriaceae</taxon>
        <taxon>Echinicola</taxon>
    </lineage>
</organism>
<dbReference type="AlphaFoldDB" id="A0A918US79"/>
<sequence length="191" mass="21464">MEELDLDKLGLFMEEDVFLIPEDVNEIKLAQKFKDYDSPIAEVAATVEEPTPLPQSNSEASASEEPIEYEGDFEKRLLVLYQGASLAEDTKGFLLKILQAVSHNLKDIALVSSSQISTLPPNCISHLGPHKVIVFGNLSHPIIQLKEHDYEIKSNEGTEYLFADDLGLIFGDDKLKRKLWTSLQAFFNIKK</sequence>
<evidence type="ECO:0000313" key="2">
    <source>
        <dbReference type="Proteomes" id="UP000619457"/>
    </source>
</evidence>
<protein>
    <submittedName>
        <fullName evidence="1">Uncharacterized protein</fullName>
    </submittedName>
</protein>
<name>A0A918US79_9BACT</name>
<reference evidence="1" key="2">
    <citation type="submission" date="2020-09" db="EMBL/GenBank/DDBJ databases">
        <authorList>
            <person name="Sun Q."/>
            <person name="Kim S."/>
        </authorList>
    </citation>
    <scope>NUCLEOTIDE SEQUENCE</scope>
    <source>
        <strain evidence="1">KCTC 12368</strain>
    </source>
</reference>
<dbReference type="Proteomes" id="UP000619457">
    <property type="component" value="Unassembled WGS sequence"/>
</dbReference>
<reference evidence="1" key="1">
    <citation type="journal article" date="2014" name="Int. J. Syst. Evol. Microbiol.">
        <title>Complete genome sequence of Corynebacterium casei LMG S-19264T (=DSM 44701T), isolated from a smear-ripened cheese.</title>
        <authorList>
            <consortium name="US DOE Joint Genome Institute (JGI-PGF)"/>
            <person name="Walter F."/>
            <person name="Albersmeier A."/>
            <person name="Kalinowski J."/>
            <person name="Ruckert C."/>
        </authorList>
    </citation>
    <scope>NUCLEOTIDE SEQUENCE</scope>
    <source>
        <strain evidence="1">KCTC 12368</strain>
    </source>
</reference>
<dbReference type="RefSeq" id="WP_018474774.1">
    <property type="nucleotide sequence ID" value="NZ_BMWX01000004.1"/>
</dbReference>
<comment type="caution">
    <text evidence="1">The sequence shown here is derived from an EMBL/GenBank/DDBJ whole genome shotgun (WGS) entry which is preliminary data.</text>
</comment>
<evidence type="ECO:0000313" key="1">
    <source>
        <dbReference type="EMBL" id="GGZ31388.1"/>
    </source>
</evidence>
<accession>A0A918US79</accession>